<comment type="caution">
    <text evidence="1">The sequence shown here is derived from an EMBL/GenBank/DDBJ whole genome shotgun (WGS) entry which is preliminary data.</text>
</comment>
<reference evidence="1 2" key="1">
    <citation type="submission" date="2020-08" db="EMBL/GenBank/DDBJ databases">
        <title>Sequencing the genomes of 1000 actinobacteria strains.</title>
        <authorList>
            <person name="Klenk H.-P."/>
        </authorList>
    </citation>
    <scope>NUCLEOTIDE SEQUENCE [LARGE SCALE GENOMIC DNA]</scope>
    <source>
        <strain evidence="1 2">DSM 45784</strain>
    </source>
</reference>
<evidence type="ECO:0008006" key="3">
    <source>
        <dbReference type="Google" id="ProtNLM"/>
    </source>
</evidence>
<dbReference type="RefSeq" id="WP_184883789.1">
    <property type="nucleotide sequence ID" value="NZ_BOOV01000029.1"/>
</dbReference>
<name>A0A7W7GC03_9ACTN</name>
<keyword evidence="2" id="KW-1185">Reference proteome</keyword>
<organism evidence="1 2">
    <name type="scientific">Sphaerisporangium siamense</name>
    <dbReference type="NCBI Taxonomy" id="795645"/>
    <lineage>
        <taxon>Bacteria</taxon>
        <taxon>Bacillati</taxon>
        <taxon>Actinomycetota</taxon>
        <taxon>Actinomycetes</taxon>
        <taxon>Streptosporangiales</taxon>
        <taxon>Streptosporangiaceae</taxon>
        <taxon>Sphaerisporangium</taxon>
    </lineage>
</organism>
<protein>
    <recommendedName>
        <fullName evidence="3">Dynamin family protein</fullName>
    </recommendedName>
</protein>
<accession>A0A7W7GC03</accession>
<dbReference type="EMBL" id="JACHND010000001">
    <property type="protein sequence ID" value="MBB4703390.1"/>
    <property type="molecule type" value="Genomic_DNA"/>
</dbReference>
<dbReference type="SUPFAM" id="SSF52540">
    <property type="entry name" value="P-loop containing nucleoside triphosphate hydrolases"/>
    <property type="match status" value="1"/>
</dbReference>
<evidence type="ECO:0000313" key="1">
    <source>
        <dbReference type="EMBL" id="MBB4703390.1"/>
    </source>
</evidence>
<dbReference type="AlphaFoldDB" id="A0A7W7GC03"/>
<dbReference type="InterPro" id="IPR027417">
    <property type="entry name" value="P-loop_NTPase"/>
</dbReference>
<dbReference type="Proteomes" id="UP000542210">
    <property type="component" value="Unassembled WGS sequence"/>
</dbReference>
<proteinExistence type="predicted"/>
<evidence type="ECO:0000313" key="2">
    <source>
        <dbReference type="Proteomes" id="UP000542210"/>
    </source>
</evidence>
<sequence>MPENRGGDLPDLALQAKDALLRLQQVPAHPELDALRLAAEKLAAKVIENAEKKVRIGLFGGFSVGKSLLLGTLLGNPLLLPVHNQATTANVAVLRLTQSDGDTARITGGRAEYLGDAELAGYVARLLDHAAEAADQANVPKEESARLRTLPREPRALPALRDFVRDQAAARPHSSLSLLLAEIDKLRDALEAVTPGTAEDLDPNGLMELLTQAEGRDGPQDAPSGLGVRRAMVRRLVLEVSVPVTTWNLAELHGAEVEFVDVPGRGGGEDWARHEFLTGLEIGDVTVAMVMFSADRARTAERLTLSNLIYHTGRLPEDFEDCLFASVGKFDAVPGLPWLLLSEDERTSLLPSPPTEAQLFDAAGDIRGIFTAARELLPAGRDDRIVVISSLVHLARAADAAPTEQWARDVTAKLSRRKEVDEAREKADGWARIGFPPGEIGAALRAFTEDGGIARLREKLFAHARGRGLDLHVRQVARDVAALAEHEAELASVQAGLGPLEVTERETAARLRAAVAALSSHVSDMRAELWGTLGDPRHRQDGAPSLYDRIRQDAANGVAEWPLWLVLLGSVDNGMIVVRDVPGGPHAGPGDDDWDDLDDEDDEPLVPLPTAPVNVRDFLAPYQETCRSLYGSVNDRLTRAVADWVGGRRRAFAEQRLVVEEVVDQRLREAAAQEALRDPAAQYVLALFQALDWLLGEKALVKRVEGRLASVSPPAEQELDDSFPFDPTRSLAWHPGSPRRGKREYCDMIQVFRLRRELGEAASGHVGQHLAALQTRACRVLDRRLAEIGSRLVWPDKLSEIISARETGEDAGGTHA</sequence>
<gene>
    <name evidence="1" type="ORF">BJ982_004934</name>
</gene>